<reference evidence="1 2" key="1">
    <citation type="submission" date="2020-08" db="EMBL/GenBank/DDBJ databases">
        <title>Cohnella phylogeny.</title>
        <authorList>
            <person name="Dunlap C."/>
        </authorList>
    </citation>
    <scope>NUCLEOTIDE SEQUENCE [LARGE SCALE GENOMIC DNA]</scope>
    <source>
        <strain evidence="1 2">DSM 28246</strain>
    </source>
</reference>
<dbReference type="Proteomes" id="UP000547209">
    <property type="component" value="Unassembled WGS sequence"/>
</dbReference>
<proteinExistence type="predicted"/>
<gene>
    <name evidence="1" type="ORF">H7C19_28905</name>
</gene>
<keyword evidence="2" id="KW-1185">Reference proteome</keyword>
<dbReference type="SUPFAM" id="SSF56601">
    <property type="entry name" value="beta-lactamase/transpeptidase-like"/>
    <property type="match status" value="1"/>
</dbReference>
<accession>A0A7X0VI06</accession>
<dbReference type="EMBL" id="JACJVP010000051">
    <property type="protein sequence ID" value="MBB6674707.1"/>
    <property type="molecule type" value="Genomic_DNA"/>
</dbReference>
<dbReference type="AlphaFoldDB" id="A0A7X0VI06"/>
<evidence type="ECO:0000313" key="2">
    <source>
        <dbReference type="Proteomes" id="UP000547209"/>
    </source>
</evidence>
<protein>
    <submittedName>
        <fullName evidence="1">Uncharacterized protein</fullName>
    </submittedName>
</protein>
<sequence length="113" mass="12585">MRQGRTEDGQPVPARVFERVVAQQTPVSLPTSRPRNGMIWWLQSESPMNEIGEQVPERSCQILGITGCACLVMPAYDAVAVRMYNQLANPNGYDYLRDIRTFGNLAAGILETT</sequence>
<dbReference type="InterPro" id="IPR012338">
    <property type="entry name" value="Beta-lactam/transpept-like"/>
</dbReference>
<evidence type="ECO:0000313" key="1">
    <source>
        <dbReference type="EMBL" id="MBB6674707.1"/>
    </source>
</evidence>
<name>A0A7X0VI06_9BACL</name>
<organism evidence="1 2">
    <name type="scientific">Cohnella nanjingensis</name>
    <dbReference type="NCBI Taxonomy" id="1387779"/>
    <lineage>
        <taxon>Bacteria</taxon>
        <taxon>Bacillati</taxon>
        <taxon>Bacillota</taxon>
        <taxon>Bacilli</taxon>
        <taxon>Bacillales</taxon>
        <taxon>Paenibacillaceae</taxon>
        <taxon>Cohnella</taxon>
    </lineage>
</organism>
<dbReference type="Gene3D" id="3.40.710.10">
    <property type="entry name" value="DD-peptidase/beta-lactamase superfamily"/>
    <property type="match status" value="1"/>
</dbReference>
<comment type="caution">
    <text evidence="1">The sequence shown here is derived from an EMBL/GenBank/DDBJ whole genome shotgun (WGS) entry which is preliminary data.</text>
</comment>